<comment type="caution">
    <text evidence="1">The sequence shown here is derived from an EMBL/GenBank/DDBJ whole genome shotgun (WGS) entry which is preliminary data.</text>
</comment>
<reference evidence="1 2" key="1">
    <citation type="submission" date="2024-09" db="EMBL/GenBank/DDBJ databases">
        <title>Chromosome-scale assembly of Riccia sorocarpa.</title>
        <authorList>
            <person name="Paukszto L."/>
        </authorList>
    </citation>
    <scope>NUCLEOTIDE SEQUENCE [LARGE SCALE GENOMIC DNA]</scope>
    <source>
        <strain evidence="1">LP-2024</strain>
        <tissue evidence="1">Aerial parts of the thallus</tissue>
    </source>
</reference>
<evidence type="ECO:0000313" key="2">
    <source>
        <dbReference type="Proteomes" id="UP001633002"/>
    </source>
</evidence>
<keyword evidence="2" id="KW-1185">Reference proteome</keyword>
<name>A0ABD3H9I6_9MARC</name>
<organism evidence="1 2">
    <name type="scientific">Riccia sorocarpa</name>
    <dbReference type="NCBI Taxonomy" id="122646"/>
    <lineage>
        <taxon>Eukaryota</taxon>
        <taxon>Viridiplantae</taxon>
        <taxon>Streptophyta</taxon>
        <taxon>Embryophyta</taxon>
        <taxon>Marchantiophyta</taxon>
        <taxon>Marchantiopsida</taxon>
        <taxon>Marchantiidae</taxon>
        <taxon>Marchantiales</taxon>
        <taxon>Ricciaceae</taxon>
        <taxon>Riccia</taxon>
    </lineage>
</organism>
<evidence type="ECO:0000313" key="1">
    <source>
        <dbReference type="EMBL" id="KAL3688172.1"/>
    </source>
</evidence>
<gene>
    <name evidence="1" type="ORF">R1sor_014481</name>
</gene>
<accession>A0ABD3H9I6</accession>
<dbReference type="AlphaFoldDB" id="A0ABD3H9I6"/>
<dbReference type="Proteomes" id="UP001633002">
    <property type="component" value="Unassembled WGS sequence"/>
</dbReference>
<sequence>MGDTTPQLLTTDLQNAADHWAGDHTVCRTLPWTRKCVLENWEAGRESTYVQSGETHLAVKSFLKKTITENKMRTTMWKAEIAKRVLN</sequence>
<proteinExistence type="predicted"/>
<protein>
    <submittedName>
        <fullName evidence="1">Uncharacterized protein</fullName>
    </submittedName>
</protein>
<dbReference type="EMBL" id="JBJQOH010000004">
    <property type="protein sequence ID" value="KAL3688172.1"/>
    <property type="molecule type" value="Genomic_DNA"/>
</dbReference>